<comment type="caution">
    <text evidence="6">The sequence shown here is derived from an EMBL/GenBank/DDBJ whole genome shotgun (WGS) entry which is preliminary data.</text>
</comment>
<dbReference type="SUPFAM" id="SSF52151">
    <property type="entry name" value="FabD/lysophospholipase-like"/>
    <property type="match status" value="1"/>
</dbReference>
<sequence length="382" mass="42289">MPGLSTSFKEINKPNPPSISFKKSSKNEPGPSVLRVHTEGHSSAVRKIFCLDGGGVRGLASLMILKHLMQRLESQRGGRLEPWQEFDMIAGTSTGGLIAIMLGRLRMTVNECIDTYKVLSQRIFSPVHSKANIPARAITKLKAEGKFESQPLEQVVKEICRGRGLSETELLKDNSVDAPKVFVCAAQGINSDSVVIRLYQSGSGEWDDLYDICKIWQAARATSAASTFFDPIEIGHQMYVDGALRYNNPIEKADQESRELWPKEERLIISVGTGSAPGPNVLTGNIADLGRTLAKTVTDSEEENARFRRRNKDMVEKNLLFRFNVLHGLADVKLDEWEAIGEIMAHTGTYLRSPDTAGEFTKCANMMKESGQRLGYIAGEDR</sequence>
<dbReference type="InterPro" id="IPR002641">
    <property type="entry name" value="PNPLA_dom"/>
</dbReference>
<dbReference type="EMBL" id="ML986581">
    <property type="protein sequence ID" value="KAF2269767.1"/>
    <property type="molecule type" value="Genomic_DNA"/>
</dbReference>
<dbReference type="PANTHER" id="PTHR24185">
    <property type="entry name" value="CALCIUM-INDEPENDENT PHOSPHOLIPASE A2-GAMMA"/>
    <property type="match status" value="1"/>
</dbReference>
<dbReference type="GO" id="GO:0046486">
    <property type="term" value="P:glycerolipid metabolic process"/>
    <property type="evidence" value="ECO:0007669"/>
    <property type="project" value="UniProtKB-ARBA"/>
</dbReference>
<keyword evidence="1" id="KW-0378">Hydrolase</keyword>
<evidence type="ECO:0000256" key="3">
    <source>
        <dbReference type="ARBA" id="ARBA00023098"/>
    </source>
</evidence>
<dbReference type="OrthoDB" id="1658288at2759"/>
<dbReference type="GO" id="GO:0047499">
    <property type="term" value="F:calcium-independent phospholipase A2 activity"/>
    <property type="evidence" value="ECO:0007669"/>
    <property type="project" value="TreeGrafter"/>
</dbReference>
<dbReference type="GO" id="GO:0016020">
    <property type="term" value="C:membrane"/>
    <property type="evidence" value="ECO:0007669"/>
    <property type="project" value="TreeGrafter"/>
</dbReference>
<accession>A0A9P4TPT7</accession>
<dbReference type="PANTHER" id="PTHR24185:SF1">
    <property type="entry name" value="CALCIUM-INDEPENDENT PHOSPHOLIPASE A2-GAMMA"/>
    <property type="match status" value="1"/>
</dbReference>
<keyword evidence="7" id="KW-1185">Reference proteome</keyword>
<dbReference type="InterPro" id="IPR016035">
    <property type="entry name" value="Acyl_Trfase/lysoPLipase"/>
</dbReference>
<organism evidence="6 7">
    <name type="scientific">Lojkania enalia</name>
    <dbReference type="NCBI Taxonomy" id="147567"/>
    <lineage>
        <taxon>Eukaryota</taxon>
        <taxon>Fungi</taxon>
        <taxon>Dikarya</taxon>
        <taxon>Ascomycota</taxon>
        <taxon>Pezizomycotina</taxon>
        <taxon>Dothideomycetes</taxon>
        <taxon>Pleosporomycetidae</taxon>
        <taxon>Pleosporales</taxon>
        <taxon>Pleosporales incertae sedis</taxon>
        <taxon>Lojkania</taxon>
    </lineage>
</organism>
<dbReference type="Pfam" id="PF01734">
    <property type="entry name" value="Patatin"/>
    <property type="match status" value="1"/>
</dbReference>
<evidence type="ECO:0000313" key="7">
    <source>
        <dbReference type="Proteomes" id="UP000800093"/>
    </source>
</evidence>
<feature type="region of interest" description="Disordered" evidence="4">
    <location>
        <begin position="1"/>
        <end position="35"/>
    </location>
</feature>
<evidence type="ECO:0000256" key="2">
    <source>
        <dbReference type="ARBA" id="ARBA00022963"/>
    </source>
</evidence>
<dbReference type="GO" id="GO:0016042">
    <property type="term" value="P:lipid catabolic process"/>
    <property type="evidence" value="ECO:0007669"/>
    <property type="project" value="UniProtKB-KW"/>
</dbReference>
<keyword evidence="3" id="KW-0443">Lipid metabolism</keyword>
<evidence type="ECO:0000259" key="5">
    <source>
        <dbReference type="Pfam" id="PF01734"/>
    </source>
</evidence>
<name>A0A9P4TPT7_9PLEO</name>
<gene>
    <name evidence="6" type="ORF">CC78DRAFT_453048</name>
</gene>
<keyword evidence="2" id="KW-0442">Lipid degradation</keyword>
<evidence type="ECO:0000313" key="6">
    <source>
        <dbReference type="EMBL" id="KAF2269767.1"/>
    </source>
</evidence>
<evidence type="ECO:0000256" key="4">
    <source>
        <dbReference type="SAM" id="MobiDB-lite"/>
    </source>
</evidence>
<dbReference type="Gene3D" id="3.40.1090.10">
    <property type="entry name" value="Cytosolic phospholipase A2 catalytic domain"/>
    <property type="match status" value="1"/>
</dbReference>
<proteinExistence type="predicted"/>
<dbReference type="CDD" id="cd07216">
    <property type="entry name" value="Pat17_PNPLA8_PNPLA9_like3"/>
    <property type="match status" value="1"/>
</dbReference>
<reference evidence="7" key="1">
    <citation type="journal article" date="2020" name="Stud. Mycol.">
        <title>101 Dothideomycetes genomes: A test case for predicting lifestyles and emergence of pathogens.</title>
        <authorList>
            <person name="Haridas S."/>
            <person name="Albert R."/>
            <person name="Binder M."/>
            <person name="Bloem J."/>
            <person name="LaButti K."/>
            <person name="Salamov A."/>
            <person name="Andreopoulos B."/>
            <person name="Baker S."/>
            <person name="Barry K."/>
            <person name="Bills G."/>
            <person name="Bluhm B."/>
            <person name="Cannon C."/>
            <person name="Castanera R."/>
            <person name="Culley D."/>
            <person name="Daum C."/>
            <person name="Ezra D."/>
            <person name="Gonzalez J."/>
            <person name="Henrissat B."/>
            <person name="Kuo A."/>
            <person name="Liang C."/>
            <person name="Lipzen A."/>
            <person name="Lutzoni F."/>
            <person name="Magnuson J."/>
            <person name="Mondo S."/>
            <person name="Nolan M."/>
            <person name="Ohm R."/>
            <person name="Pangilinan J."/>
            <person name="Park H.-J."/>
            <person name="Ramirez L."/>
            <person name="Alfaro M."/>
            <person name="Sun H."/>
            <person name="Tritt A."/>
            <person name="Yoshinaga Y."/>
            <person name="Zwiers L.-H."/>
            <person name="Turgeon B."/>
            <person name="Goodwin S."/>
            <person name="Spatafora J."/>
            <person name="Crous P."/>
            <person name="Grigoriev I."/>
        </authorList>
    </citation>
    <scope>NUCLEOTIDE SEQUENCE [LARGE SCALE GENOMIC DNA]</scope>
    <source>
        <strain evidence="7">CBS 304.66</strain>
    </source>
</reference>
<dbReference type="AlphaFoldDB" id="A0A9P4TPT7"/>
<dbReference type="GO" id="GO:0019369">
    <property type="term" value="P:arachidonate metabolic process"/>
    <property type="evidence" value="ECO:0007669"/>
    <property type="project" value="TreeGrafter"/>
</dbReference>
<feature type="domain" description="PNPLA" evidence="5">
    <location>
        <begin position="50"/>
        <end position="253"/>
    </location>
</feature>
<dbReference type="Proteomes" id="UP000800093">
    <property type="component" value="Unassembled WGS sequence"/>
</dbReference>
<evidence type="ECO:0000256" key="1">
    <source>
        <dbReference type="ARBA" id="ARBA00022801"/>
    </source>
</evidence>
<protein>
    <submittedName>
        <fullName evidence="6">FabD/lysophospholipase-like protein</fullName>
    </submittedName>
</protein>